<dbReference type="InterPro" id="IPR029058">
    <property type="entry name" value="AB_hydrolase_fold"/>
</dbReference>
<organism evidence="3 4">
    <name type="scientific">Microbulbifer epialgicus</name>
    <dbReference type="NCBI Taxonomy" id="393907"/>
    <lineage>
        <taxon>Bacteria</taxon>
        <taxon>Pseudomonadati</taxon>
        <taxon>Pseudomonadota</taxon>
        <taxon>Gammaproteobacteria</taxon>
        <taxon>Cellvibrionales</taxon>
        <taxon>Microbulbiferaceae</taxon>
        <taxon>Microbulbifer</taxon>
    </lineage>
</organism>
<dbReference type="SUPFAM" id="SSF53474">
    <property type="entry name" value="alpha/beta-Hydrolases"/>
    <property type="match status" value="1"/>
</dbReference>
<dbReference type="Gene3D" id="3.40.50.1820">
    <property type="entry name" value="alpha/beta hydrolase"/>
    <property type="match status" value="1"/>
</dbReference>
<sequence length="261" mass="29776">MDSINQSKWFVCSKKRLSAKMRLFCLPYAGGNASTYLPWEESLPEFVKLIAIQPPGRANRICEAKYTSMYSLVTDMYQAIEPYLDKPYVIFGHSVGSRVGFELVRSIKQNGKLMPIHFFASGSRAPNICGATKKIYNLPESEFIKELMSFNGTPKELFKNRELLSLLIPLLRADFQISEDYQFTGDECLKCDLSIFSGESDDSISESELIEWKRFFNGRNSSEVFQGGHFFIQQDRDSVVRKISTTLNNILLHTMGHNISM</sequence>
<gene>
    <name evidence="3" type="ORF">ACCI49_18185</name>
</gene>
<dbReference type="PANTHER" id="PTHR11487">
    <property type="entry name" value="THIOESTERASE"/>
    <property type="match status" value="1"/>
</dbReference>
<dbReference type="Pfam" id="PF00975">
    <property type="entry name" value="Thioesterase"/>
    <property type="match status" value="1"/>
</dbReference>
<comment type="similarity">
    <text evidence="1">Belongs to the thioesterase family.</text>
</comment>
<dbReference type="PANTHER" id="PTHR11487:SF0">
    <property type="entry name" value="S-ACYL FATTY ACID SYNTHASE THIOESTERASE, MEDIUM CHAIN"/>
    <property type="match status" value="1"/>
</dbReference>
<evidence type="ECO:0000313" key="3">
    <source>
        <dbReference type="EMBL" id="MFA0812843.1"/>
    </source>
</evidence>
<keyword evidence="4" id="KW-1185">Reference proteome</keyword>
<dbReference type="EMBL" id="JBGMEK010000057">
    <property type="protein sequence ID" value="MFA0812843.1"/>
    <property type="molecule type" value="Genomic_DNA"/>
</dbReference>
<evidence type="ECO:0000259" key="2">
    <source>
        <dbReference type="Pfam" id="PF00975"/>
    </source>
</evidence>
<dbReference type="InterPro" id="IPR001031">
    <property type="entry name" value="Thioesterase"/>
</dbReference>
<accession>A0ABV4P3A0</accession>
<evidence type="ECO:0000256" key="1">
    <source>
        <dbReference type="ARBA" id="ARBA00007169"/>
    </source>
</evidence>
<reference evidence="3 4" key="1">
    <citation type="submission" date="2024-08" db="EMBL/GenBank/DDBJ databases">
        <authorList>
            <person name="Ishaq N."/>
        </authorList>
    </citation>
    <scope>NUCLEOTIDE SEQUENCE [LARGE SCALE GENOMIC DNA]</scope>
    <source>
        <strain evidence="3 4">DSM 18651</strain>
    </source>
</reference>
<evidence type="ECO:0000313" key="4">
    <source>
        <dbReference type="Proteomes" id="UP001569428"/>
    </source>
</evidence>
<dbReference type="Proteomes" id="UP001569428">
    <property type="component" value="Unassembled WGS sequence"/>
</dbReference>
<protein>
    <submittedName>
        <fullName evidence="3">Thioesterase II family protein</fullName>
    </submittedName>
</protein>
<proteinExistence type="inferred from homology"/>
<comment type="caution">
    <text evidence="3">The sequence shown here is derived from an EMBL/GenBank/DDBJ whole genome shotgun (WGS) entry which is preliminary data.</text>
</comment>
<feature type="domain" description="Thioesterase" evidence="2">
    <location>
        <begin position="22"/>
        <end position="245"/>
    </location>
</feature>
<name>A0ABV4P3A0_9GAMM</name>
<dbReference type="RefSeq" id="WP_371840573.1">
    <property type="nucleotide sequence ID" value="NZ_JBGMEK010000057.1"/>
</dbReference>
<dbReference type="InterPro" id="IPR012223">
    <property type="entry name" value="TEII"/>
</dbReference>